<dbReference type="Gene3D" id="3.40.50.720">
    <property type="entry name" value="NAD(P)-binding Rossmann-like Domain"/>
    <property type="match status" value="1"/>
</dbReference>
<dbReference type="AlphaFoldDB" id="A0A2S6ISI7"/>
<dbReference type="InterPro" id="IPR002364">
    <property type="entry name" value="Quin_OxRdtase/zeta-crystal_CS"/>
</dbReference>
<gene>
    <name evidence="2" type="ORF">CLV92_10432</name>
</gene>
<dbReference type="InterPro" id="IPR036291">
    <property type="entry name" value="NAD(P)-bd_dom_sf"/>
</dbReference>
<name>A0A2S6ISI7_9ACTN</name>
<dbReference type="PANTHER" id="PTHR44013">
    <property type="entry name" value="ZINC-TYPE ALCOHOL DEHYDROGENASE-LIKE PROTEIN C16A3.02C"/>
    <property type="match status" value="1"/>
</dbReference>
<evidence type="ECO:0000313" key="3">
    <source>
        <dbReference type="Proteomes" id="UP000239485"/>
    </source>
</evidence>
<dbReference type="InterPro" id="IPR011032">
    <property type="entry name" value="GroES-like_sf"/>
</dbReference>
<sequence length="322" mass="33527">MKAIVQDRYGSADVLQLREVPPPAPRRGEVLVRVEAAGLDRGTWHLMTGLPRIIRLGTGLRRPRNPVPGMALAGVVAEVGQGAAGFAVGDRVFGVGTGTFAEVARARADRLAHRPACLSAVEAAALPVSATTALQALRDVGRVQAGQSVLVVGASGGVGAYAVQLAKASGAEVTAVCSTTKIDLVRAAGADHVLDHTREDVDAHRRRYDLVLDIAGNRPVAQLRRVLTPTGTVVFIGGEHGGPWTGGIQRQVLASARSPFVRHRLAMFVSRESTADLQALAGLAGLGALRPVVDRTFPLAEAAKAMGHLEAGHARGKVVVVP</sequence>
<dbReference type="RefSeq" id="WP_104432062.1">
    <property type="nucleotide sequence ID" value="NZ_PTJD01000004.1"/>
</dbReference>
<keyword evidence="3" id="KW-1185">Reference proteome</keyword>
<dbReference type="InterPro" id="IPR020843">
    <property type="entry name" value="ER"/>
</dbReference>
<dbReference type="Pfam" id="PF13602">
    <property type="entry name" value="ADH_zinc_N_2"/>
    <property type="match status" value="1"/>
</dbReference>
<dbReference type="SMART" id="SM00829">
    <property type="entry name" value="PKS_ER"/>
    <property type="match status" value="1"/>
</dbReference>
<organism evidence="2 3">
    <name type="scientific">Kineococcus xinjiangensis</name>
    <dbReference type="NCBI Taxonomy" id="512762"/>
    <lineage>
        <taxon>Bacteria</taxon>
        <taxon>Bacillati</taxon>
        <taxon>Actinomycetota</taxon>
        <taxon>Actinomycetes</taxon>
        <taxon>Kineosporiales</taxon>
        <taxon>Kineosporiaceae</taxon>
        <taxon>Kineococcus</taxon>
    </lineage>
</organism>
<reference evidence="2 3" key="1">
    <citation type="submission" date="2018-02" db="EMBL/GenBank/DDBJ databases">
        <title>Genomic Encyclopedia of Archaeal and Bacterial Type Strains, Phase II (KMG-II): from individual species to whole genera.</title>
        <authorList>
            <person name="Goeker M."/>
        </authorList>
    </citation>
    <scope>NUCLEOTIDE SEQUENCE [LARGE SCALE GENOMIC DNA]</scope>
    <source>
        <strain evidence="2 3">DSM 22857</strain>
    </source>
</reference>
<evidence type="ECO:0000259" key="1">
    <source>
        <dbReference type="SMART" id="SM00829"/>
    </source>
</evidence>
<comment type="caution">
    <text evidence="2">The sequence shown here is derived from an EMBL/GenBank/DDBJ whole genome shotgun (WGS) entry which is preliminary data.</text>
</comment>
<dbReference type="InterPro" id="IPR052733">
    <property type="entry name" value="Chloroplast_QOR"/>
</dbReference>
<protein>
    <submittedName>
        <fullName evidence="2">NADPH:quinone reductase-like Zn-dependent oxidoreductase</fullName>
    </submittedName>
</protein>
<dbReference type="GO" id="GO:0016491">
    <property type="term" value="F:oxidoreductase activity"/>
    <property type="evidence" value="ECO:0007669"/>
    <property type="project" value="InterPro"/>
</dbReference>
<dbReference type="Gene3D" id="3.90.180.10">
    <property type="entry name" value="Medium-chain alcohol dehydrogenases, catalytic domain"/>
    <property type="match status" value="1"/>
</dbReference>
<dbReference type="GO" id="GO:0008270">
    <property type="term" value="F:zinc ion binding"/>
    <property type="evidence" value="ECO:0007669"/>
    <property type="project" value="InterPro"/>
</dbReference>
<dbReference type="Proteomes" id="UP000239485">
    <property type="component" value="Unassembled WGS sequence"/>
</dbReference>
<feature type="domain" description="Enoyl reductase (ER)" evidence="1">
    <location>
        <begin position="10"/>
        <end position="320"/>
    </location>
</feature>
<evidence type="ECO:0000313" key="2">
    <source>
        <dbReference type="EMBL" id="PPK97217.1"/>
    </source>
</evidence>
<dbReference type="Pfam" id="PF08240">
    <property type="entry name" value="ADH_N"/>
    <property type="match status" value="1"/>
</dbReference>
<dbReference type="SUPFAM" id="SSF51735">
    <property type="entry name" value="NAD(P)-binding Rossmann-fold domains"/>
    <property type="match status" value="1"/>
</dbReference>
<dbReference type="CDD" id="cd08267">
    <property type="entry name" value="MDR1"/>
    <property type="match status" value="1"/>
</dbReference>
<dbReference type="EMBL" id="PTJD01000004">
    <property type="protein sequence ID" value="PPK97217.1"/>
    <property type="molecule type" value="Genomic_DNA"/>
</dbReference>
<dbReference type="OrthoDB" id="3727682at2"/>
<dbReference type="InterPro" id="IPR013154">
    <property type="entry name" value="ADH-like_N"/>
</dbReference>
<dbReference type="PANTHER" id="PTHR44013:SF1">
    <property type="entry name" value="ZINC-TYPE ALCOHOL DEHYDROGENASE-LIKE PROTEIN C16A3.02C"/>
    <property type="match status" value="1"/>
</dbReference>
<accession>A0A2S6ISI7</accession>
<dbReference type="SUPFAM" id="SSF50129">
    <property type="entry name" value="GroES-like"/>
    <property type="match status" value="1"/>
</dbReference>
<dbReference type="PROSITE" id="PS01162">
    <property type="entry name" value="QOR_ZETA_CRYSTAL"/>
    <property type="match status" value="1"/>
</dbReference>
<proteinExistence type="predicted"/>